<dbReference type="InterPro" id="IPR036928">
    <property type="entry name" value="AS_sf"/>
</dbReference>
<dbReference type="PANTHER" id="PTHR43372">
    <property type="entry name" value="FATTY-ACID AMIDE HYDROLASE"/>
    <property type="match status" value="1"/>
</dbReference>
<dbReference type="RefSeq" id="XP_024086451.1">
    <property type="nucleotide sequence ID" value="XM_024230683.1"/>
</dbReference>
<keyword evidence="3" id="KW-0812">Transmembrane</keyword>
<keyword evidence="6" id="KW-1185">Reference proteome</keyword>
<sequence length="523" mass="57348">MEIGVRILGAVQLIISLLLIPVFYLLSFRKIKYVPPIKSDLLKLSATQLAKKIRNKELTSQEVVEAYIARIREVNPLLNAVVEDRFEDARQDAINVDKLITSGQKDSKTLEEETPLLGVPVTVKESCCVKGMSYCVGSLPRMGVKAEQDGQAVSNIKKAGGIPLCVTNTPELCLCWESNNLVTGKTNNPYNIYRTSGGSSGGEGALLGAGASLVGIGSDIAGSIRIPAMFNGVYGHKPTPRMISLEGHYPISKDDKFSKFLVLGPLTRYVEDLTLMMKVMGGENAKMLHLDQEVNLGSINVFYQESAGFSLVNVGVQDEITTRMLEAAAYLKNNHGCTVRKGNFDLGDSVEMSGAVFLGLNDIPHLLDISKIKKRTEMSVYVEFFKSLLGLSEFSINGMLFMLLLEHRLMISESTYPYYNKLNEMLKQSFAESLKDNGVLLYPTFPVAALHHGEIFVKTAGVMYTIIFNSLELPSTHVPLGLDKNGLPIGIQVVAAPYQDRLCLAVAKALDEKYRGWIPPPSA</sequence>
<dbReference type="GO" id="GO:0012505">
    <property type="term" value="C:endomembrane system"/>
    <property type="evidence" value="ECO:0007669"/>
    <property type="project" value="TreeGrafter"/>
</dbReference>
<name>A0A8I6TLD2_CIMLE</name>
<comment type="similarity">
    <text evidence="1">Belongs to the amidase family.</text>
</comment>
<feature type="domain" description="Amidase" evidence="4">
    <location>
        <begin position="62"/>
        <end position="504"/>
    </location>
</feature>
<feature type="active site" description="Charge relay system" evidence="2">
    <location>
        <position position="199"/>
    </location>
</feature>
<dbReference type="EnsemblMetazoa" id="XM_024230683.1">
    <property type="protein sequence ID" value="XP_024086451.1"/>
    <property type="gene ID" value="LOC106670128"/>
</dbReference>
<dbReference type="Pfam" id="PF01425">
    <property type="entry name" value="Amidase"/>
    <property type="match status" value="1"/>
</dbReference>
<feature type="active site" description="Acyl-ester intermediate" evidence="2">
    <location>
        <position position="223"/>
    </location>
</feature>
<evidence type="ECO:0000256" key="3">
    <source>
        <dbReference type="SAM" id="Phobius"/>
    </source>
</evidence>
<dbReference type="AlphaFoldDB" id="A0A8I6TLD2"/>
<dbReference type="Proteomes" id="UP000494040">
    <property type="component" value="Unassembled WGS sequence"/>
</dbReference>
<organism evidence="5 6">
    <name type="scientific">Cimex lectularius</name>
    <name type="common">Bed bug</name>
    <name type="synonym">Acanthia lectularia</name>
    <dbReference type="NCBI Taxonomy" id="79782"/>
    <lineage>
        <taxon>Eukaryota</taxon>
        <taxon>Metazoa</taxon>
        <taxon>Ecdysozoa</taxon>
        <taxon>Arthropoda</taxon>
        <taxon>Hexapoda</taxon>
        <taxon>Insecta</taxon>
        <taxon>Pterygota</taxon>
        <taxon>Neoptera</taxon>
        <taxon>Paraneoptera</taxon>
        <taxon>Hemiptera</taxon>
        <taxon>Heteroptera</taxon>
        <taxon>Panheteroptera</taxon>
        <taxon>Cimicomorpha</taxon>
        <taxon>Cimicidae</taxon>
        <taxon>Cimex</taxon>
    </lineage>
</organism>
<accession>A0A8I6TLD2</accession>
<feature type="transmembrane region" description="Helical" evidence="3">
    <location>
        <begin position="6"/>
        <end position="26"/>
    </location>
</feature>
<reference evidence="5" key="1">
    <citation type="submission" date="2022-01" db="UniProtKB">
        <authorList>
            <consortium name="EnsemblMetazoa"/>
        </authorList>
    </citation>
    <scope>IDENTIFICATION</scope>
</reference>
<dbReference type="PIRSF" id="PIRSF001221">
    <property type="entry name" value="Amidase_fungi"/>
    <property type="match status" value="1"/>
</dbReference>
<protein>
    <recommendedName>
        <fullName evidence="4">Amidase domain-containing protein</fullName>
    </recommendedName>
</protein>
<proteinExistence type="inferred from homology"/>
<feature type="active site" description="Charge relay system" evidence="2">
    <location>
        <position position="124"/>
    </location>
</feature>
<dbReference type="SUPFAM" id="SSF75304">
    <property type="entry name" value="Amidase signature (AS) enzymes"/>
    <property type="match status" value="1"/>
</dbReference>
<evidence type="ECO:0000313" key="5">
    <source>
        <dbReference type="EnsemblMetazoa" id="XP_024086451.1"/>
    </source>
</evidence>
<keyword evidence="3" id="KW-1133">Transmembrane helix</keyword>
<dbReference type="OMA" id="KPPYGRV"/>
<dbReference type="Gene3D" id="3.90.1300.10">
    <property type="entry name" value="Amidase signature (AS) domain"/>
    <property type="match status" value="1"/>
</dbReference>
<dbReference type="InterPro" id="IPR052739">
    <property type="entry name" value="FAAH2"/>
</dbReference>
<dbReference type="GeneID" id="106670128"/>
<dbReference type="PROSITE" id="PS00571">
    <property type="entry name" value="AMIDASES"/>
    <property type="match status" value="1"/>
</dbReference>
<evidence type="ECO:0000313" key="6">
    <source>
        <dbReference type="Proteomes" id="UP000494040"/>
    </source>
</evidence>
<evidence type="ECO:0000259" key="4">
    <source>
        <dbReference type="Pfam" id="PF01425"/>
    </source>
</evidence>
<keyword evidence="3" id="KW-0472">Membrane</keyword>
<dbReference type="InterPro" id="IPR020556">
    <property type="entry name" value="Amidase_CS"/>
</dbReference>
<dbReference type="InterPro" id="IPR023631">
    <property type="entry name" value="Amidase_dom"/>
</dbReference>
<dbReference type="OrthoDB" id="6428749at2759"/>
<evidence type="ECO:0000256" key="2">
    <source>
        <dbReference type="PIRSR" id="PIRSR001221-1"/>
    </source>
</evidence>
<evidence type="ECO:0000256" key="1">
    <source>
        <dbReference type="ARBA" id="ARBA00009199"/>
    </source>
</evidence>
<dbReference type="PANTHER" id="PTHR43372:SF3">
    <property type="entry name" value="AT07710P-RELATED"/>
    <property type="match status" value="1"/>
</dbReference>